<name>A0A9R1CA94_9BACT</name>
<dbReference type="InterPro" id="IPR013783">
    <property type="entry name" value="Ig-like_fold"/>
</dbReference>
<protein>
    <recommendedName>
        <fullName evidence="3">Gliding motility-associated C-terminal domain-containing protein</fullName>
    </recommendedName>
</protein>
<dbReference type="Pfam" id="PF13585">
    <property type="entry name" value="CHU_C"/>
    <property type="match status" value="1"/>
</dbReference>
<evidence type="ECO:0008006" key="3">
    <source>
        <dbReference type="Google" id="ProtNLM"/>
    </source>
</evidence>
<dbReference type="InterPro" id="IPR035986">
    <property type="entry name" value="PKD_dom_sf"/>
</dbReference>
<comment type="caution">
    <text evidence="1">The sequence shown here is derived from an EMBL/GenBank/DDBJ whole genome shotgun (WGS) entry which is preliminary data.</text>
</comment>
<dbReference type="EMBL" id="BPUB01000002">
    <property type="protein sequence ID" value="GJG58862.1"/>
    <property type="molecule type" value="Genomic_DNA"/>
</dbReference>
<evidence type="ECO:0000313" key="2">
    <source>
        <dbReference type="Proteomes" id="UP000825483"/>
    </source>
</evidence>
<dbReference type="Gene3D" id="2.60.40.10">
    <property type="entry name" value="Immunoglobulins"/>
    <property type="match status" value="1"/>
</dbReference>
<sequence>MGQSINPTGTYLDDNGDSVTMAPGDSYSGSAPLAVHFAANPTDLDGYSAYYEWRFYSEKDTSTPLYTRYDENTDFTFTQAGSFRIYLIARFTRADGDTVEYTEDDLAPITVSISESELVMPNAFSPNGDGINDVYKPKTGYKSIVKFDAYIFNRWGVKLFEWHDPSTGWDGTYKGTPVKDGTYFCLVKAEGADGRKFNIKKDVNLLRGYTEGTTVTQ</sequence>
<dbReference type="InterPro" id="IPR026341">
    <property type="entry name" value="T9SS_type_B"/>
</dbReference>
<proteinExistence type="predicted"/>
<dbReference type="SUPFAM" id="SSF49299">
    <property type="entry name" value="PKD domain"/>
    <property type="match status" value="1"/>
</dbReference>
<keyword evidence="2" id="KW-1185">Reference proteome</keyword>
<reference evidence="1" key="1">
    <citation type="journal article" date="2022" name="Int. J. Syst. Evol. Microbiol.">
        <title>Prevotella lacticifex sp. nov., isolated from the rumen of cows.</title>
        <authorList>
            <person name="Shinkai T."/>
            <person name="Ikeyama N."/>
            <person name="Kumagai M."/>
            <person name="Ohmori H."/>
            <person name="Sakamoto M."/>
            <person name="Ohkuma M."/>
            <person name="Mitsumori M."/>
        </authorList>
    </citation>
    <scope>NUCLEOTIDE SEQUENCE</scope>
    <source>
        <strain evidence="1">R5076</strain>
    </source>
</reference>
<dbReference type="Proteomes" id="UP000825483">
    <property type="component" value="Unassembled WGS sequence"/>
</dbReference>
<dbReference type="NCBIfam" id="TIGR04131">
    <property type="entry name" value="Bac_Flav_CTERM"/>
    <property type="match status" value="1"/>
</dbReference>
<evidence type="ECO:0000313" key="1">
    <source>
        <dbReference type="EMBL" id="GJG58862.1"/>
    </source>
</evidence>
<accession>A0A9R1CA94</accession>
<organism evidence="1 2">
    <name type="scientific">Prevotella lacticifex</name>
    <dbReference type="NCBI Taxonomy" id="2854755"/>
    <lineage>
        <taxon>Bacteria</taxon>
        <taxon>Pseudomonadati</taxon>
        <taxon>Bacteroidota</taxon>
        <taxon>Bacteroidia</taxon>
        <taxon>Bacteroidales</taxon>
        <taxon>Prevotellaceae</taxon>
        <taxon>Prevotella</taxon>
    </lineage>
</organism>
<gene>
    <name evidence="1" type="ORF">PRLR5076_17130</name>
</gene>
<dbReference type="AlphaFoldDB" id="A0A9R1CA94"/>